<dbReference type="Pfam" id="PF03717">
    <property type="entry name" value="PBP_dimer"/>
    <property type="match status" value="1"/>
</dbReference>
<evidence type="ECO:0000313" key="7">
    <source>
        <dbReference type="EMBL" id="TQJ11033.1"/>
    </source>
</evidence>
<dbReference type="InterPro" id="IPR005311">
    <property type="entry name" value="PBP_dimer"/>
</dbReference>
<dbReference type="Gene3D" id="3.90.1310.10">
    <property type="entry name" value="Penicillin-binding protein 2a (Domain 2)"/>
    <property type="match status" value="1"/>
</dbReference>
<evidence type="ECO:0000259" key="5">
    <source>
        <dbReference type="Pfam" id="PF00905"/>
    </source>
</evidence>
<feature type="domain" description="Penicillin-binding protein transpeptidase" evidence="5">
    <location>
        <begin position="279"/>
        <end position="585"/>
    </location>
</feature>
<evidence type="ECO:0000313" key="8">
    <source>
        <dbReference type="Proteomes" id="UP000317893"/>
    </source>
</evidence>
<dbReference type="PANTHER" id="PTHR30627">
    <property type="entry name" value="PEPTIDOGLYCAN D,D-TRANSPEPTIDASE"/>
    <property type="match status" value="1"/>
</dbReference>
<reference evidence="7 8" key="1">
    <citation type="submission" date="2019-06" db="EMBL/GenBank/DDBJ databases">
        <title>Sequencing the genomes of 1000 actinobacteria strains.</title>
        <authorList>
            <person name="Klenk H.-P."/>
        </authorList>
    </citation>
    <scope>NUCLEOTIDE SEQUENCE [LARGE SCALE GENOMIC DNA]</scope>
    <source>
        <strain evidence="7 8">DSM 18607</strain>
    </source>
</reference>
<evidence type="ECO:0000256" key="2">
    <source>
        <dbReference type="ARBA" id="ARBA00007171"/>
    </source>
</evidence>
<dbReference type="Gene3D" id="3.40.710.10">
    <property type="entry name" value="DD-peptidase/beta-lactamase superfamily"/>
    <property type="match status" value="1"/>
</dbReference>
<evidence type="ECO:0000259" key="6">
    <source>
        <dbReference type="Pfam" id="PF03717"/>
    </source>
</evidence>
<keyword evidence="8" id="KW-1185">Reference proteome</keyword>
<feature type="domain" description="Penicillin-binding protein dimerisation" evidence="6">
    <location>
        <begin position="74"/>
        <end position="229"/>
    </location>
</feature>
<dbReference type="SUPFAM" id="SSF56519">
    <property type="entry name" value="Penicillin binding protein dimerisation domain"/>
    <property type="match status" value="1"/>
</dbReference>
<dbReference type="AlphaFoldDB" id="A0A542E6R9"/>
<comment type="subcellular location">
    <subcellularLocation>
        <location evidence="1">Membrane</location>
    </subcellularLocation>
</comment>
<dbReference type="OrthoDB" id="9789078at2"/>
<evidence type="ECO:0000256" key="3">
    <source>
        <dbReference type="ARBA" id="ARBA00023136"/>
    </source>
</evidence>
<feature type="region of interest" description="Disordered" evidence="4">
    <location>
        <begin position="1"/>
        <end position="26"/>
    </location>
</feature>
<dbReference type="Pfam" id="PF00905">
    <property type="entry name" value="Transpeptidase"/>
    <property type="match status" value="1"/>
</dbReference>
<feature type="region of interest" description="Disordered" evidence="4">
    <location>
        <begin position="605"/>
        <end position="627"/>
    </location>
</feature>
<organism evidence="7 8">
    <name type="scientific">Lapillicoccus jejuensis</name>
    <dbReference type="NCBI Taxonomy" id="402171"/>
    <lineage>
        <taxon>Bacteria</taxon>
        <taxon>Bacillati</taxon>
        <taxon>Actinomycetota</taxon>
        <taxon>Actinomycetes</taxon>
        <taxon>Micrococcales</taxon>
        <taxon>Intrasporangiaceae</taxon>
        <taxon>Lapillicoccus</taxon>
    </lineage>
</organism>
<keyword evidence="3" id="KW-0472">Membrane</keyword>
<protein>
    <submittedName>
        <fullName evidence="7">Peptidoglycan synthetase FtsI</fullName>
    </submittedName>
</protein>
<dbReference type="Proteomes" id="UP000317893">
    <property type="component" value="Unassembled WGS sequence"/>
</dbReference>
<dbReference type="GO" id="GO:0008658">
    <property type="term" value="F:penicillin binding"/>
    <property type="evidence" value="ECO:0007669"/>
    <property type="project" value="InterPro"/>
</dbReference>
<dbReference type="InterPro" id="IPR050515">
    <property type="entry name" value="Beta-lactam/transpept"/>
</dbReference>
<accession>A0A542E6R9</accession>
<dbReference type="GO" id="GO:0005886">
    <property type="term" value="C:plasma membrane"/>
    <property type="evidence" value="ECO:0007669"/>
    <property type="project" value="TreeGrafter"/>
</dbReference>
<evidence type="ECO:0000256" key="4">
    <source>
        <dbReference type="SAM" id="MobiDB-lite"/>
    </source>
</evidence>
<dbReference type="Gene3D" id="3.30.450.330">
    <property type="match status" value="1"/>
</dbReference>
<sequence length="627" mass="65770">MTPTRRRPAASGHATRRRRPVPGVANPRRRARTMLIAGLFVLTVFGGQLLRVQAFDASAVANAAQERRLTSTVIPASRGEILDSNGVVLASSVERKTVSVDQTAVPTYERKLVVDGKRKDVTVGVVGAAQQLAPLLGTTPDKLVTQLTGTARYRVLAKGVTPLVWRQIDALGIPGVYAETTTQRVYPEGPSTASLVGFTQADGTPASGVEFTERSVLNGTPGKQVGQRGASGEPIPWAQDVDTPAVPGQDVTLTIDADLQWYAQNQIASVVQSSGAISGYAVVMEVATGKLRAVASYPTFDPSDPGAATAFQRQNHAFEDVYEPGSTGKVMSIATALEEKKITPTTPLIVPNRLPRAGESFKDDEDHPTLDLTVAGALAMSSNIGTMLATEGVAPADMEASFRKFGIGSASGSGLYGESPGIFAKASDWSGTKRYTTLFGQGYSVTAIQAAGVYQTLANGGVRVPPTLVESTTAPDGTVTQAPQPQGVRVVSQQTATQMSQMLEEVVGPHGTAPKAKIDGYRVAGKTGTANRYDPAVGGYSGYTASFIGYAPADAPKYVVAVTLQKPVHGHFGGMLGAPVFQKVMSYLLQKHQIAPSGQAAPVIPLSSDSGWDPNDPAVLDGTKRKQ</sequence>
<comment type="similarity">
    <text evidence="2">Belongs to the transpeptidase family.</text>
</comment>
<dbReference type="GO" id="GO:0071555">
    <property type="term" value="P:cell wall organization"/>
    <property type="evidence" value="ECO:0007669"/>
    <property type="project" value="TreeGrafter"/>
</dbReference>
<dbReference type="SUPFAM" id="SSF56601">
    <property type="entry name" value="beta-lactamase/transpeptidase-like"/>
    <property type="match status" value="1"/>
</dbReference>
<dbReference type="PANTHER" id="PTHR30627:SF1">
    <property type="entry name" value="PEPTIDOGLYCAN D,D-TRANSPEPTIDASE FTSI"/>
    <property type="match status" value="1"/>
</dbReference>
<comment type="caution">
    <text evidence="7">The sequence shown here is derived from an EMBL/GenBank/DDBJ whole genome shotgun (WGS) entry which is preliminary data.</text>
</comment>
<proteinExistence type="inferred from homology"/>
<gene>
    <name evidence="7" type="ORF">FB458_4182</name>
</gene>
<dbReference type="InterPro" id="IPR001460">
    <property type="entry name" value="PCN-bd_Tpept"/>
</dbReference>
<feature type="compositionally biased region" description="Basic residues" evidence="4">
    <location>
        <begin position="1"/>
        <end position="20"/>
    </location>
</feature>
<dbReference type="InterPro" id="IPR036138">
    <property type="entry name" value="PBP_dimer_sf"/>
</dbReference>
<dbReference type="RefSeq" id="WP_141850174.1">
    <property type="nucleotide sequence ID" value="NZ_BAAAPR010000018.1"/>
</dbReference>
<name>A0A542E6R9_9MICO</name>
<evidence type="ECO:0000256" key="1">
    <source>
        <dbReference type="ARBA" id="ARBA00004370"/>
    </source>
</evidence>
<dbReference type="EMBL" id="VFMN01000001">
    <property type="protein sequence ID" value="TQJ11033.1"/>
    <property type="molecule type" value="Genomic_DNA"/>
</dbReference>
<dbReference type="InterPro" id="IPR012338">
    <property type="entry name" value="Beta-lactam/transpept-like"/>
</dbReference>